<keyword evidence="1" id="KW-0472">Membrane</keyword>
<feature type="transmembrane region" description="Helical" evidence="1">
    <location>
        <begin position="561"/>
        <end position="579"/>
    </location>
</feature>
<comment type="caution">
    <text evidence="2">The sequence shown here is derived from an EMBL/GenBank/DDBJ whole genome shotgun (WGS) entry which is preliminary data.</text>
</comment>
<feature type="transmembrane region" description="Helical" evidence="1">
    <location>
        <begin position="400"/>
        <end position="424"/>
    </location>
</feature>
<dbReference type="GO" id="GO:0005886">
    <property type="term" value="C:plasma membrane"/>
    <property type="evidence" value="ECO:0007669"/>
    <property type="project" value="TreeGrafter"/>
</dbReference>
<dbReference type="InterPro" id="IPR027463">
    <property type="entry name" value="AcrB_DN_DC_subdom"/>
</dbReference>
<evidence type="ECO:0000313" key="3">
    <source>
        <dbReference type="Proteomes" id="UP000241808"/>
    </source>
</evidence>
<evidence type="ECO:0000256" key="1">
    <source>
        <dbReference type="SAM" id="Phobius"/>
    </source>
</evidence>
<dbReference type="SUPFAM" id="SSF82693">
    <property type="entry name" value="Multidrug efflux transporter AcrB pore domain, PN1, PN2, PC1 and PC2 subdomains"/>
    <property type="match status" value="2"/>
</dbReference>
<organism evidence="2 3">
    <name type="scientific">Phreatobacter oligotrophus</name>
    <dbReference type="NCBI Taxonomy" id="1122261"/>
    <lineage>
        <taxon>Bacteria</taxon>
        <taxon>Pseudomonadati</taxon>
        <taxon>Pseudomonadota</taxon>
        <taxon>Alphaproteobacteria</taxon>
        <taxon>Hyphomicrobiales</taxon>
        <taxon>Phreatobacteraceae</taxon>
        <taxon>Phreatobacter</taxon>
    </lineage>
</organism>
<dbReference type="PANTHER" id="PTHR32063">
    <property type="match status" value="1"/>
</dbReference>
<feature type="transmembrane region" description="Helical" evidence="1">
    <location>
        <begin position="436"/>
        <end position="464"/>
    </location>
</feature>
<name>A0A2T4Z054_9HYPH</name>
<sequence length="1073" mass="116869">MSAAHDSHDAALTQGNWSHWAVTHRPLVLFAILIVMAAGIISYMRLGQAEDPSFTIKVVTITAAWPGATAREMQDQVSERIEKKLQELPYFERAQTYTKSGFTAIQMVFRDTTPPRDVPQLFYQVRKKLDDLKSDLPSGLIGPNVNDEFGDVDSVLYTLTGEGATYADLKRIAERLKSHLLRVPNVTKVNLYGAQDERIFVEFSHAKLATLGVSVSTIFDSLQKQNAVTPAGTIDTSTSRVPLRVTGALDGVEAVAATPVDVNGRIFRLGDIATISRGFVDPPTYLIRQEGQQALLVGVVMQKGANITTLGDDLERSVQSFRAELPVGIEMGQIADQPHVVREAVSEFKTSFVEALAIVLFVSFVSLGLRTGIIVALSVPLVLAVVFTLMYMLGIDLHRISLGALIIALGLLVDDAIIAVEMMVVKMEQGWDRVSAAAYAWTSTAFPMLTGTLVTAIGFLPVGLANSSTGEYAGSIFWVVGMALVVSWFVAVLFTPYLGSVLLPDFHALAERKYQRAVKRAEKRGKPIPPKPDHSDPNALYNTPMYEALRRIVRWSVDHKFVVVIATVAIFAGSLVAFTRVQQQFFPISGRLELFLEMRMPQGSSITASLDTAKRAEAMLKGDGDIRTYTTYVGQGSPRFWLGLNPQLPDESFSQIVIQTKDLAARERVKTRLEKAIAEGALSEARVRVDRFNFGPPVGFPVQYRVIGTEPQAVRDMAVKVREIMRANPSTRDPHLDWNEQSPSVRLVVDQDRARSLGLNVQDVAQTLQTLLSGVTVTTIRDRTEKVDILARAVPNERVDLGRIGDLTIVARGGVPVPLAQVARIEFDQEDPILWRRNRELAITVRSDIVDGIQPAVVSGQVGEALKDLKASLPPGMRIEVGGAVEESEKANASLAALFPVMALGMLTVLMIQLQSFSRLLLVFSTAPLGLIGASLALNLLSAPFGFVALLGLIALAGMIMRNTVILVQQIDENREAGLSLYDAIVEATVHRARPVVLTALAAILAMVPLARSLFWGPMAITIGGGLFAATLLTILFLPALYAVWFRVRKPKPGEVEKPAAEPTPAGLSLAAE</sequence>
<feature type="transmembrane region" description="Helical" evidence="1">
    <location>
        <begin position="1021"/>
        <end position="1045"/>
    </location>
</feature>
<feature type="transmembrane region" description="Helical" evidence="1">
    <location>
        <begin position="352"/>
        <end position="369"/>
    </location>
</feature>
<dbReference type="SUPFAM" id="SSF82714">
    <property type="entry name" value="Multidrug efflux transporter AcrB TolC docking domain, DN and DC subdomains"/>
    <property type="match status" value="2"/>
</dbReference>
<proteinExistence type="predicted"/>
<feature type="transmembrane region" description="Helical" evidence="1">
    <location>
        <begin position="374"/>
        <end position="394"/>
    </location>
</feature>
<keyword evidence="1" id="KW-1133">Transmembrane helix</keyword>
<evidence type="ECO:0000313" key="2">
    <source>
        <dbReference type="EMBL" id="PTM52849.1"/>
    </source>
</evidence>
<feature type="transmembrane region" description="Helical" evidence="1">
    <location>
        <begin position="476"/>
        <end position="503"/>
    </location>
</feature>
<dbReference type="AlphaFoldDB" id="A0A2T4Z054"/>
<feature type="transmembrane region" description="Helical" evidence="1">
    <location>
        <begin position="895"/>
        <end position="914"/>
    </location>
</feature>
<dbReference type="GO" id="GO:0042910">
    <property type="term" value="F:xenobiotic transmembrane transporter activity"/>
    <property type="evidence" value="ECO:0007669"/>
    <property type="project" value="TreeGrafter"/>
</dbReference>
<dbReference type="Gene3D" id="3.30.70.1440">
    <property type="entry name" value="Multidrug efflux transporter AcrB pore domain"/>
    <property type="match status" value="1"/>
</dbReference>
<dbReference type="SUPFAM" id="SSF82866">
    <property type="entry name" value="Multidrug efflux transporter AcrB transmembrane domain"/>
    <property type="match status" value="2"/>
</dbReference>
<dbReference type="InterPro" id="IPR001036">
    <property type="entry name" value="Acrflvin-R"/>
</dbReference>
<dbReference type="Gene3D" id="3.30.70.1320">
    <property type="entry name" value="Multidrug efflux transporter AcrB pore domain like"/>
    <property type="match status" value="1"/>
</dbReference>
<protein>
    <submittedName>
        <fullName evidence="2">Multidrug efflux pump subunit AcrB</fullName>
    </submittedName>
</protein>
<dbReference type="Gene3D" id="3.30.2090.10">
    <property type="entry name" value="Multidrug efflux transporter AcrB TolC docking domain, DN and DC subdomains"/>
    <property type="match status" value="2"/>
</dbReference>
<dbReference type="Gene3D" id="1.20.1640.10">
    <property type="entry name" value="Multidrug efflux transporter AcrB transmembrane domain"/>
    <property type="match status" value="2"/>
</dbReference>
<dbReference type="Proteomes" id="UP000241808">
    <property type="component" value="Unassembled WGS sequence"/>
</dbReference>
<reference evidence="2 3" key="1">
    <citation type="submission" date="2018-04" db="EMBL/GenBank/DDBJ databases">
        <title>Genomic Encyclopedia of Archaeal and Bacterial Type Strains, Phase II (KMG-II): from individual species to whole genera.</title>
        <authorList>
            <person name="Goeker M."/>
        </authorList>
    </citation>
    <scope>NUCLEOTIDE SEQUENCE [LARGE SCALE GENOMIC DNA]</scope>
    <source>
        <strain evidence="2 3">DSM 25521</strain>
    </source>
</reference>
<feature type="transmembrane region" description="Helical" evidence="1">
    <location>
        <begin position="27"/>
        <end position="46"/>
    </location>
</feature>
<dbReference type="PANTHER" id="PTHR32063:SF18">
    <property type="entry name" value="CATION EFFLUX SYSTEM PROTEIN"/>
    <property type="match status" value="1"/>
</dbReference>
<dbReference type="Gene3D" id="3.30.70.1430">
    <property type="entry name" value="Multidrug efflux transporter AcrB pore domain"/>
    <property type="match status" value="2"/>
</dbReference>
<keyword evidence="3" id="KW-1185">Reference proteome</keyword>
<feature type="transmembrane region" description="Helical" evidence="1">
    <location>
        <begin position="996"/>
        <end position="1015"/>
    </location>
</feature>
<dbReference type="Pfam" id="PF00873">
    <property type="entry name" value="ACR_tran"/>
    <property type="match status" value="1"/>
</dbReference>
<keyword evidence="1" id="KW-0812">Transmembrane</keyword>
<dbReference type="PRINTS" id="PR00702">
    <property type="entry name" value="ACRIFLAVINRP"/>
</dbReference>
<dbReference type="EMBL" id="PZZL01000007">
    <property type="protein sequence ID" value="PTM52849.1"/>
    <property type="molecule type" value="Genomic_DNA"/>
</dbReference>
<gene>
    <name evidence="2" type="ORF">C8P69_107127</name>
</gene>
<accession>A0A2T4Z054</accession>